<dbReference type="AlphaFoldDB" id="A0A927CGD9"/>
<feature type="modified residue" description="4-aspartylphosphate" evidence="3">
    <location>
        <position position="56"/>
    </location>
</feature>
<dbReference type="SUPFAM" id="SSF52172">
    <property type="entry name" value="CheY-like"/>
    <property type="match status" value="1"/>
</dbReference>
<evidence type="ECO:0000256" key="1">
    <source>
        <dbReference type="ARBA" id="ARBA00022490"/>
    </source>
</evidence>
<dbReference type="InterPro" id="IPR011006">
    <property type="entry name" value="CheY-like_superfamily"/>
</dbReference>
<comment type="caution">
    <text evidence="5">The sequence shown here is derived from an EMBL/GenBank/DDBJ whole genome shotgun (WGS) entry which is preliminary data.</text>
</comment>
<keyword evidence="1" id="KW-0963">Cytoplasm</keyword>
<dbReference type="InterPro" id="IPR001789">
    <property type="entry name" value="Sig_transdc_resp-reg_receiver"/>
</dbReference>
<evidence type="ECO:0000313" key="6">
    <source>
        <dbReference type="Proteomes" id="UP000639396"/>
    </source>
</evidence>
<dbReference type="Pfam" id="PF00072">
    <property type="entry name" value="Response_reg"/>
    <property type="match status" value="1"/>
</dbReference>
<dbReference type="SMART" id="SM00448">
    <property type="entry name" value="REC"/>
    <property type="match status" value="1"/>
</dbReference>
<feature type="domain" description="Response regulatory" evidence="4">
    <location>
        <begin position="4"/>
        <end position="121"/>
    </location>
</feature>
<dbReference type="GO" id="GO:0003677">
    <property type="term" value="F:DNA binding"/>
    <property type="evidence" value="ECO:0007669"/>
    <property type="project" value="UniProtKB-KW"/>
</dbReference>
<dbReference type="CDD" id="cd17536">
    <property type="entry name" value="REC_YesN-like"/>
    <property type="match status" value="1"/>
</dbReference>
<dbReference type="EMBL" id="JACXJA010000053">
    <property type="protein sequence ID" value="MBD2866168.1"/>
    <property type="molecule type" value="Genomic_DNA"/>
</dbReference>
<dbReference type="RefSeq" id="WP_190931786.1">
    <property type="nucleotide sequence ID" value="NZ_JACXJA010000053.1"/>
</dbReference>
<dbReference type="Proteomes" id="UP000639396">
    <property type="component" value="Unassembled WGS sequence"/>
</dbReference>
<reference evidence="5" key="1">
    <citation type="submission" date="2020-09" db="EMBL/GenBank/DDBJ databases">
        <title>A novel bacterium of genus Paenibacillus, isolated from South China Sea.</title>
        <authorList>
            <person name="Huang H."/>
            <person name="Mo K."/>
            <person name="Hu Y."/>
        </authorList>
    </citation>
    <scope>NUCLEOTIDE SEQUENCE</scope>
    <source>
        <strain evidence="5">IB182363</strain>
    </source>
</reference>
<name>A0A927CGD9_9BACL</name>
<evidence type="ECO:0000256" key="3">
    <source>
        <dbReference type="PROSITE-ProRule" id="PRU00169"/>
    </source>
</evidence>
<dbReference type="GO" id="GO:0000160">
    <property type="term" value="P:phosphorelay signal transduction system"/>
    <property type="evidence" value="ECO:0007669"/>
    <property type="project" value="InterPro"/>
</dbReference>
<evidence type="ECO:0000256" key="2">
    <source>
        <dbReference type="ARBA" id="ARBA00023125"/>
    </source>
</evidence>
<dbReference type="Gene3D" id="3.40.50.2300">
    <property type="match status" value="1"/>
</dbReference>
<dbReference type="PANTHER" id="PTHR42713">
    <property type="entry name" value="HISTIDINE KINASE-RELATED"/>
    <property type="match status" value="1"/>
</dbReference>
<keyword evidence="3" id="KW-0597">Phosphoprotein</keyword>
<keyword evidence="2" id="KW-0238">DNA-binding</keyword>
<dbReference type="PROSITE" id="PS50110">
    <property type="entry name" value="RESPONSE_REGULATORY"/>
    <property type="match status" value="1"/>
</dbReference>
<proteinExistence type="predicted"/>
<dbReference type="PANTHER" id="PTHR42713:SF3">
    <property type="entry name" value="TRANSCRIPTIONAL REGULATORY PROTEIN HPTR"/>
    <property type="match status" value="1"/>
</dbReference>
<dbReference type="InterPro" id="IPR051552">
    <property type="entry name" value="HptR"/>
</dbReference>
<keyword evidence="6" id="KW-1185">Reference proteome</keyword>
<gene>
    <name evidence="5" type="ORF">IDH45_29760</name>
</gene>
<evidence type="ECO:0000259" key="4">
    <source>
        <dbReference type="PROSITE" id="PS50110"/>
    </source>
</evidence>
<evidence type="ECO:0000313" key="5">
    <source>
        <dbReference type="EMBL" id="MBD2866168.1"/>
    </source>
</evidence>
<protein>
    <submittedName>
        <fullName evidence="5">Response regulator</fullName>
    </submittedName>
</protein>
<organism evidence="5 6">
    <name type="scientific">Paenibacillus oceani</name>
    <dbReference type="NCBI Taxonomy" id="2772510"/>
    <lineage>
        <taxon>Bacteria</taxon>
        <taxon>Bacillati</taxon>
        <taxon>Bacillota</taxon>
        <taxon>Bacilli</taxon>
        <taxon>Bacillales</taxon>
        <taxon>Paenibacillaceae</taxon>
        <taxon>Paenibacillus</taxon>
    </lineage>
</organism>
<accession>A0A927CGD9</accession>
<sequence length="274" mass="31095">MTYRVVVIDDKAIIRKALIQTMDWNNLSCEVVGQADNGFEGKKLIEQLRPDILITDIKLPGPSGLDLAEHMHQVSPSSKTILMTGFQQFEYAQRAVKLGVLDFMLKPIRNEELAQIVRKAVTVLQSAQTRRHEEEKLATMYRELEHQIHDSIPFLRSKLLADLLTGEVAGEQARDAMARLELRDGRLQLLGMRPRRLDRTLQAAQRSKLLNHLYAQVTQKAQQSKEKYGIDLAEARSKEDLIIALLLPKGASEREMRRIVTAFAGGLCGRDESW</sequence>